<evidence type="ECO:0000256" key="7">
    <source>
        <dbReference type="RuleBase" id="RU363032"/>
    </source>
</evidence>
<feature type="transmembrane region" description="Helical" evidence="7">
    <location>
        <begin position="323"/>
        <end position="344"/>
    </location>
</feature>
<proteinExistence type="inferred from homology"/>
<evidence type="ECO:0000256" key="6">
    <source>
        <dbReference type="ARBA" id="ARBA00023136"/>
    </source>
</evidence>
<dbReference type="EMBL" id="JAVLVT010000001">
    <property type="protein sequence ID" value="MDS1268967.1"/>
    <property type="molecule type" value="Genomic_DNA"/>
</dbReference>
<dbReference type="PANTHER" id="PTHR43227:SF8">
    <property type="entry name" value="DIACETYLCHITOBIOSE UPTAKE SYSTEM PERMEASE PROTEIN DASB"/>
    <property type="match status" value="1"/>
</dbReference>
<feature type="transmembrane region" description="Helical" evidence="7">
    <location>
        <begin position="32"/>
        <end position="53"/>
    </location>
</feature>
<evidence type="ECO:0000256" key="5">
    <source>
        <dbReference type="ARBA" id="ARBA00022989"/>
    </source>
</evidence>
<dbReference type="Proteomes" id="UP001250214">
    <property type="component" value="Unassembled WGS sequence"/>
</dbReference>
<keyword evidence="4 7" id="KW-0812">Transmembrane</keyword>
<accession>A0ABU2H1T5</accession>
<protein>
    <submittedName>
        <fullName evidence="10">ABC transporter permease subunit</fullName>
    </submittedName>
</protein>
<feature type="domain" description="ABC transmembrane type-1" evidence="9">
    <location>
        <begin position="88"/>
        <end position="443"/>
    </location>
</feature>
<keyword evidence="11" id="KW-1185">Reference proteome</keyword>
<keyword evidence="3" id="KW-1003">Cell membrane</keyword>
<dbReference type="PANTHER" id="PTHR43227">
    <property type="entry name" value="BLL4140 PROTEIN"/>
    <property type="match status" value="1"/>
</dbReference>
<feature type="transmembrane region" description="Helical" evidence="7">
    <location>
        <begin position="92"/>
        <end position="112"/>
    </location>
</feature>
<evidence type="ECO:0000313" key="10">
    <source>
        <dbReference type="EMBL" id="MDS1268967.1"/>
    </source>
</evidence>
<evidence type="ECO:0000256" key="3">
    <source>
        <dbReference type="ARBA" id="ARBA00022475"/>
    </source>
</evidence>
<comment type="similarity">
    <text evidence="7">Belongs to the binding-protein-dependent transport system permease family.</text>
</comment>
<feature type="region of interest" description="Disordered" evidence="8">
    <location>
        <begin position="1"/>
        <end position="21"/>
    </location>
</feature>
<feature type="transmembrane region" description="Helical" evidence="7">
    <location>
        <begin position="124"/>
        <end position="145"/>
    </location>
</feature>
<dbReference type="InterPro" id="IPR000515">
    <property type="entry name" value="MetI-like"/>
</dbReference>
<keyword evidence="6 7" id="KW-0472">Membrane</keyword>
<feature type="region of interest" description="Disordered" evidence="8">
    <location>
        <begin position="165"/>
        <end position="188"/>
    </location>
</feature>
<keyword evidence="5 7" id="KW-1133">Transmembrane helix</keyword>
<dbReference type="CDD" id="cd06261">
    <property type="entry name" value="TM_PBP2"/>
    <property type="match status" value="1"/>
</dbReference>
<dbReference type="PROSITE" id="PS50928">
    <property type="entry name" value="ABC_TM1"/>
    <property type="match status" value="1"/>
</dbReference>
<evidence type="ECO:0000259" key="9">
    <source>
        <dbReference type="PROSITE" id="PS50928"/>
    </source>
</evidence>
<evidence type="ECO:0000313" key="11">
    <source>
        <dbReference type="Proteomes" id="UP001250214"/>
    </source>
</evidence>
<keyword evidence="2 7" id="KW-0813">Transport</keyword>
<dbReference type="SUPFAM" id="SSF161098">
    <property type="entry name" value="MetI-like"/>
    <property type="match status" value="1"/>
</dbReference>
<organism evidence="10 11">
    <name type="scientific">Lipingzhangella rawalii</name>
    <dbReference type="NCBI Taxonomy" id="2055835"/>
    <lineage>
        <taxon>Bacteria</taxon>
        <taxon>Bacillati</taxon>
        <taxon>Actinomycetota</taxon>
        <taxon>Actinomycetes</taxon>
        <taxon>Streptosporangiales</taxon>
        <taxon>Nocardiopsidaceae</taxon>
        <taxon>Lipingzhangella</taxon>
    </lineage>
</organism>
<gene>
    <name evidence="10" type="ORF">RIF23_01520</name>
</gene>
<evidence type="ECO:0000256" key="8">
    <source>
        <dbReference type="SAM" id="MobiDB-lite"/>
    </source>
</evidence>
<evidence type="ECO:0000256" key="2">
    <source>
        <dbReference type="ARBA" id="ARBA00022448"/>
    </source>
</evidence>
<reference evidence="11" key="1">
    <citation type="submission" date="2023-07" db="EMBL/GenBank/DDBJ databases">
        <title>Novel species in the genus Lipingzhangella isolated from Sambhar Salt Lake.</title>
        <authorList>
            <person name="Jiya N."/>
            <person name="Kajale S."/>
            <person name="Sharma A."/>
        </authorList>
    </citation>
    <scope>NUCLEOTIDE SEQUENCE [LARGE SCALE GENOMIC DNA]</scope>
    <source>
        <strain evidence="11">LS1_29</strain>
    </source>
</reference>
<feature type="transmembrane region" description="Helical" evidence="7">
    <location>
        <begin position="424"/>
        <end position="444"/>
    </location>
</feature>
<dbReference type="SUPFAM" id="SSF49478">
    <property type="entry name" value="Cna protein B-type domain"/>
    <property type="match status" value="1"/>
</dbReference>
<sequence length="453" mass="48544">MAQGGDTAEHRGQEPSELSAPTAAGRLGPPPWLGAVFLLPALVFLGAFMLYPIGYSAWRSLFDASGDTFVGLDNYVTIFTNPDTFIALRNNVIWVVVAPIVVTAVGLVFAVLTERIRWATAFKIVVFMPMAISFLASGVIFRLVYEQDPDRGLANAVLTTVSDTVSAPSPYPGASPRDDAGLHPAEGGYTLDAEVAPGQDPVLLPLVGLPPDDLPSEAEPATVPEPQESAITGTVWLDFTPGAEGTQGVIDPDERGMPQMRVEVLDGDAVAAEAVTGPDGTFVVPELTADTYTVRLAADNFTEPYRGVNWLGPTLVTPAIIGAYVWVWAGFAMVLISAGLAAIPREALEAARVDGATEWQVFRRVTVPLLSPVLLVVFVTLMIYVLKIFDLVFVIAPGDVQRDANVLALEMWRVSFGGPNDQGLGSALAIFLLVLVIPAMIFQVRRFRQERAQ</sequence>
<dbReference type="RefSeq" id="WP_310910475.1">
    <property type="nucleotide sequence ID" value="NZ_JAVLVT010000001.1"/>
</dbReference>
<dbReference type="Gene3D" id="1.10.3720.10">
    <property type="entry name" value="MetI-like"/>
    <property type="match status" value="2"/>
</dbReference>
<comment type="subcellular location">
    <subcellularLocation>
        <location evidence="1 7">Cell membrane</location>
        <topology evidence="1 7">Multi-pass membrane protein</topology>
    </subcellularLocation>
</comment>
<dbReference type="InterPro" id="IPR050809">
    <property type="entry name" value="UgpAE/MalFG_permease"/>
</dbReference>
<dbReference type="InterPro" id="IPR035906">
    <property type="entry name" value="MetI-like_sf"/>
</dbReference>
<evidence type="ECO:0000256" key="1">
    <source>
        <dbReference type="ARBA" id="ARBA00004651"/>
    </source>
</evidence>
<feature type="transmembrane region" description="Helical" evidence="7">
    <location>
        <begin position="365"/>
        <end position="386"/>
    </location>
</feature>
<dbReference type="Pfam" id="PF00528">
    <property type="entry name" value="BPD_transp_1"/>
    <property type="match status" value="1"/>
</dbReference>
<name>A0ABU2H1T5_9ACTN</name>
<comment type="caution">
    <text evidence="10">The sequence shown here is derived from an EMBL/GenBank/DDBJ whole genome shotgun (WGS) entry which is preliminary data.</text>
</comment>
<evidence type="ECO:0000256" key="4">
    <source>
        <dbReference type="ARBA" id="ARBA00022692"/>
    </source>
</evidence>